<dbReference type="PANTHER" id="PTHR35789">
    <property type="entry name" value="SPORE GERMINATION PROTEIN B3"/>
    <property type="match status" value="1"/>
</dbReference>
<evidence type="ECO:0000256" key="3">
    <source>
        <dbReference type="ARBA" id="ARBA00022544"/>
    </source>
</evidence>
<evidence type="ECO:0000313" key="11">
    <source>
        <dbReference type="Proteomes" id="UP000298246"/>
    </source>
</evidence>
<dbReference type="Pfam" id="PF05504">
    <property type="entry name" value="Spore_GerAC"/>
    <property type="match status" value="1"/>
</dbReference>
<keyword evidence="6" id="KW-0564">Palmitate</keyword>
<reference evidence="10 11" key="1">
    <citation type="submission" date="2017-03" db="EMBL/GenBank/DDBJ databases">
        <title>Isolation of Levoglucosan Utilizing Bacteria.</title>
        <authorList>
            <person name="Arya A.S."/>
        </authorList>
    </citation>
    <scope>NUCLEOTIDE SEQUENCE [LARGE SCALE GENOMIC DNA]</scope>
    <source>
        <strain evidence="10 11">MEC069</strain>
    </source>
</reference>
<keyword evidence="11" id="KW-1185">Reference proteome</keyword>
<evidence type="ECO:0000256" key="7">
    <source>
        <dbReference type="ARBA" id="ARBA00023288"/>
    </source>
</evidence>
<evidence type="ECO:0000256" key="2">
    <source>
        <dbReference type="ARBA" id="ARBA00007886"/>
    </source>
</evidence>
<name>A0A4Y8Q5I9_9BACL</name>
<comment type="subcellular location">
    <subcellularLocation>
        <location evidence="1">Membrane</location>
        <topology evidence="1">Lipid-anchor</topology>
    </subcellularLocation>
</comment>
<accession>A0A4Y8Q5I9</accession>
<sequence length="395" mass="44097">MSMDRGKRYRRIGSVLILPVLLLLGGCWDRIETNDIAFVLISSVDLEDDGQVRVSYLVPLPGQLGGSSGGGGGTSGTQSYYIDSDVGPTYLKATAKVQNRMSRKLILSHRRTLVIGEAMARRGISDLFDAVPRAPESRLTTYLVVAKGKGYDLLNTNPRFERFPAEAIRELTKGPRTMPQSTKDVAMALTFRSDPIMTYLEPVSSQIGLKKSTEVQFTGYAQFLHDRMIGVYREEEADGLMWLSNNTKQFLLDFPLKPGQDISVQITEGRTSIKPVVKDGQVSFNVEVEAVGIVREDESQQDLNEPKLLHKVEDKLAEQIKKSVQATLKQMQAKGTDSAHLGMIVWHKYPALWKQELEPRWRELFSQAEVHIKVRASISETGLINQNVTKDGDSN</sequence>
<dbReference type="InterPro" id="IPR008844">
    <property type="entry name" value="Spore_GerAC-like"/>
</dbReference>
<dbReference type="PROSITE" id="PS51257">
    <property type="entry name" value="PROKAR_LIPOPROTEIN"/>
    <property type="match status" value="1"/>
</dbReference>
<dbReference type="Proteomes" id="UP000298246">
    <property type="component" value="Unassembled WGS sequence"/>
</dbReference>
<evidence type="ECO:0000256" key="4">
    <source>
        <dbReference type="ARBA" id="ARBA00022729"/>
    </source>
</evidence>
<keyword evidence="3" id="KW-0309">Germination</keyword>
<dbReference type="InterPro" id="IPR057336">
    <property type="entry name" value="GerAC_N"/>
</dbReference>
<dbReference type="Gene3D" id="3.30.300.210">
    <property type="entry name" value="Nutrient germinant receptor protein C, domain 3"/>
    <property type="match status" value="1"/>
</dbReference>
<dbReference type="InterPro" id="IPR038501">
    <property type="entry name" value="Spore_GerAC_C_sf"/>
</dbReference>
<feature type="domain" description="Spore germination GerAC-like C-terminal" evidence="8">
    <location>
        <begin position="218"/>
        <end position="382"/>
    </location>
</feature>
<dbReference type="AlphaFoldDB" id="A0A4Y8Q5I9"/>
<protein>
    <submittedName>
        <fullName evidence="10">Uncharacterized protein</fullName>
    </submittedName>
</protein>
<dbReference type="EMBL" id="MYFO01000007">
    <property type="protein sequence ID" value="TFE89282.1"/>
    <property type="molecule type" value="Genomic_DNA"/>
</dbReference>
<feature type="domain" description="Spore germination protein N-terminal" evidence="9">
    <location>
        <begin position="29"/>
        <end position="201"/>
    </location>
</feature>
<dbReference type="GO" id="GO:0009847">
    <property type="term" value="P:spore germination"/>
    <property type="evidence" value="ECO:0007669"/>
    <property type="project" value="InterPro"/>
</dbReference>
<evidence type="ECO:0000256" key="5">
    <source>
        <dbReference type="ARBA" id="ARBA00023136"/>
    </source>
</evidence>
<gene>
    <name evidence="10" type="ORF">B5M42_07415</name>
</gene>
<proteinExistence type="inferred from homology"/>
<evidence type="ECO:0000259" key="9">
    <source>
        <dbReference type="Pfam" id="PF25198"/>
    </source>
</evidence>
<keyword evidence="4" id="KW-0732">Signal</keyword>
<evidence type="ECO:0000313" key="10">
    <source>
        <dbReference type="EMBL" id="TFE89282.1"/>
    </source>
</evidence>
<comment type="similarity">
    <text evidence="2">Belongs to the GerABKC lipoprotein family.</text>
</comment>
<evidence type="ECO:0000256" key="6">
    <source>
        <dbReference type="ARBA" id="ARBA00023139"/>
    </source>
</evidence>
<dbReference type="PANTHER" id="PTHR35789:SF1">
    <property type="entry name" value="SPORE GERMINATION PROTEIN B3"/>
    <property type="match status" value="1"/>
</dbReference>
<organism evidence="10 11">
    <name type="scientific">Paenibacillus athensensis</name>
    <dbReference type="NCBI Taxonomy" id="1967502"/>
    <lineage>
        <taxon>Bacteria</taxon>
        <taxon>Bacillati</taxon>
        <taxon>Bacillota</taxon>
        <taxon>Bacilli</taxon>
        <taxon>Bacillales</taxon>
        <taxon>Paenibacillaceae</taxon>
        <taxon>Paenibacillus</taxon>
    </lineage>
</organism>
<dbReference type="InterPro" id="IPR046953">
    <property type="entry name" value="Spore_GerAC-like_C"/>
</dbReference>
<comment type="caution">
    <text evidence="10">The sequence shown here is derived from an EMBL/GenBank/DDBJ whole genome shotgun (WGS) entry which is preliminary data.</text>
</comment>
<keyword evidence="5" id="KW-0472">Membrane</keyword>
<keyword evidence="7" id="KW-0449">Lipoprotein</keyword>
<dbReference type="GO" id="GO:0016020">
    <property type="term" value="C:membrane"/>
    <property type="evidence" value="ECO:0007669"/>
    <property type="project" value="UniProtKB-SubCell"/>
</dbReference>
<evidence type="ECO:0000256" key="1">
    <source>
        <dbReference type="ARBA" id="ARBA00004635"/>
    </source>
</evidence>
<dbReference type="Pfam" id="PF25198">
    <property type="entry name" value="Spore_GerAC_N"/>
    <property type="match status" value="1"/>
</dbReference>
<dbReference type="NCBIfam" id="TIGR02887">
    <property type="entry name" value="spore_ger_x_C"/>
    <property type="match status" value="1"/>
</dbReference>
<dbReference type="OrthoDB" id="9816067at2"/>
<evidence type="ECO:0000259" key="8">
    <source>
        <dbReference type="Pfam" id="PF05504"/>
    </source>
</evidence>